<dbReference type="InterPro" id="IPR006621">
    <property type="entry name" value="Nose-resist-to-fluoxetine_N"/>
</dbReference>
<evidence type="ECO:0000256" key="1">
    <source>
        <dbReference type="SAM" id="Phobius"/>
    </source>
</evidence>
<feature type="domain" description="Nose resistant-to-fluoxetine protein N-terminal" evidence="3">
    <location>
        <begin position="56"/>
        <end position="176"/>
    </location>
</feature>
<dbReference type="Pfam" id="PF20146">
    <property type="entry name" value="NRF"/>
    <property type="match status" value="1"/>
</dbReference>
<feature type="transmembrane region" description="Helical" evidence="1">
    <location>
        <begin position="188"/>
        <end position="210"/>
    </location>
</feature>
<evidence type="ECO:0000313" key="4">
    <source>
        <dbReference type="EMBL" id="KAJ8985401.1"/>
    </source>
</evidence>
<evidence type="ECO:0000259" key="3">
    <source>
        <dbReference type="SMART" id="SM00703"/>
    </source>
</evidence>
<dbReference type="PANTHER" id="PTHR11161:SF72">
    <property type="entry name" value="FI21449P1"/>
    <property type="match status" value="1"/>
</dbReference>
<gene>
    <name evidence="4" type="ORF">NQ317_007559</name>
</gene>
<dbReference type="SMART" id="SM00703">
    <property type="entry name" value="NRF"/>
    <property type="match status" value="1"/>
</dbReference>
<feature type="signal peptide" evidence="2">
    <location>
        <begin position="1"/>
        <end position="27"/>
    </location>
</feature>
<reference evidence="4" key="1">
    <citation type="journal article" date="2023" name="Insect Mol. Biol.">
        <title>Genome sequencing provides insights into the evolution of gene families encoding plant cell wall-degrading enzymes in longhorned beetles.</title>
        <authorList>
            <person name="Shin N.R."/>
            <person name="Okamura Y."/>
            <person name="Kirsch R."/>
            <person name="Pauchet Y."/>
        </authorList>
    </citation>
    <scope>NUCLEOTIDE SEQUENCE</scope>
    <source>
        <strain evidence="4">MMC_N1</strain>
    </source>
</reference>
<keyword evidence="2" id="KW-0732">Signal</keyword>
<proteinExistence type="predicted"/>
<dbReference type="EMBL" id="JAPWTJ010000015">
    <property type="protein sequence ID" value="KAJ8985401.1"/>
    <property type="molecule type" value="Genomic_DNA"/>
</dbReference>
<accession>A0ABQ9K496</accession>
<feature type="transmembrane region" description="Helical" evidence="1">
    <location>
        <begin position="473"/>
        <end position="489"/>
    </location>
</feature>
<feature type="transmembrane region" description="Helical" evidence="1">
    <location>
        <begin position="252"/>
        <end position="270"/>
    </location>
</feature>
<dbReference type="InterPro" id="IPR052728">
    <property type="entry name" value="O2_lipid_transport_reg"/>
</dbReference>
<feature type="transmembrane region" description="Helical" evidence="1">
    <location>
        <begin position="406"/>
        <end position="428"/>
    </location>
</feature>
<feature type="transmembrane region" description="Helical" evidence="1">
    <location>
        <begin position="614"/>
        <end position="635"/>
    </location>
</feature>
<feature type="chain" id="PRO_5045829439" description="Nose resistant-to-fluoxetine protein N-terminal domain-containing protein" evidence="2">
    <location>
        <begin position="28"/>
        <end position="695"/>
    </location>
</feature>
<feature type="transmembrane region" description="Helical" evidence="1">
    <location>
        <begin position="549"/>
        <end position="572"/>
    </location>
</feature>
<dbReference type="Pfam" id="PF01757">
    <property type="entry name" value="Acyl_transf_3"/>
    <property type="match status" value="1"/>
</dbReference>
<evidence type="ECO:0000256" key="2">
    <source>
        <dbReference type="SAM" id="SignalP"/>
    </source>
</evidence>
<feature type="transmembrane region" description="Helical" evidence="1">
    <location>
        <begin position="579"/>
        <end position="599"/>
    </location>
</feature>
<dbReference type="Proteomes" id="UP001162164">
    <property type="component" value="Unassembled WGS sequence"/>
</dbReference>
<feature type="transmembrane region" description="Helical" evidence="1">
    <location>
        <begin position="509"/>
        <end position="529"/>
    </location>
</feature>
<feature type="transmembrane region" description="Helical" evidence="1">
    <location>
        <begin position="290"/>
        <end position="316"/>
    </location>
</feature>
<keyword evidence="1" id="KW-0472">Membrane</keyword>
<dbReference type="InterPro" id="IPR002656">
    <property type="entry name" value="Acyl_transf_3_dom"/>
</dbReference>
<organism evidence="4 5">
    <name type="scientific">Molorchus minor</name>
    <dbReference type="NCBI Taxonomy" id="1323400"/>
    <lineage>
        <taxon>Eukaryota</taxon>
        <taxon>Metazoa</taxon>
        <taxon>Ecdysozoa</taxon>
        <taxon>Arthropoda</taxon>
        <taxon>Hexapoda</taxon>
        <taxon>Insecta</taxon>
        <taxon>Pterygota</taxon>
        <taxon>Neoptera</taxon>
        <taxon>Endopterygota</taxon>
        <taxon>Coleoptera</taxon>
        <taxon>Polyphaga</taxon>
        <taxon>Cucujiformia</taxon>
        <taxon>Chrysomeloidea</taxon>
        <taxon>Cerambycidae</taxon>
        <taxon>Lamiinae</taxon>
        <taxon>Monochamini</taxon>
        <taxon>Molorchus</taxon>
    </lineage>
</organism>
<keyword evidence="1" id="KW-1133">Transmembrane helix</keyword>
<evidence type="ECO:0000313" key="5">
    <source>
        <dbReference type="Proteomes" id="UP001162164"/>
    </source>
</evidence>
<keyword evidence="1" id="KW-0812">Transmembrane</keyword>
<keyword evidence="5" id="KW-1185">Reference proteome</keyword>
<feature type="transmembrane region" description="Helical" evidence="1">
    <location>
        <begin position="440"/>
        <end position="461"/>
    </location>
</feature>
<sequence length="695" mass="79645">MLKRLLEMELPLVWVLLSLLTTKSVLSATVNITQLEEIEIIDLNIICENANLEVANAKCEEQLRIICANGSLLFTMLDASGKFPFAGLGYATKWDYGNFDQCMSIDHTYEGGRILGEHCATGLVFPDFLSNLTNTDTWFRLGICRPNACNATDLIQLASNITGIFPSIFQDGMCETMETNRELTSQDLFTAVFVSVCVFFMITSTMYDFYLNKKQLKCKRPLYLAFSVLSNGRKLLHVERTPKAGQIETFNGFRVISMAWIIAGHGIIGYPAVAVSNDNDVQEWENQRYAFYITAAPLAVDTFFFMSGFLLAYLYLKQKAKPFSAHVRSVPVMYLHRYLSGSLPRLTPALFACYMTSITLFRLLGRGPLWTFYTQQMINSCKQYWWTTFLYIQNYYNYDDICLTPLWYISADMQMFLLSPLVIIPIALHLQKSWGFKLSMAELAVINLSFIALPMTLKLLFPDYDNEYDTHSRLINYYIGFMLAVFMRVKHDKPFLYFVSGQRLSLVNLITWIVIILGMLATVICYQEVEITHGHTGRSVFQSLMRPAWCIGLSWIVYSSYHGYGGFVNWILTRPIFQVVGRLTYCMYLMHGLVLVYYICTIRTQTYFNDYNAFYFFCGHYVMSLLVALFWTLAFESPFLTIEKLMFENGAKRTEEKAPREENGVEAVRNGVINGVEAVRNDVINGVEAVRNDVS</sequence>
<protein>
    <recommendedName>
        <fullName evidence="3">Nose resistant-to-fluoxetine protein N-terminal domain-containing protein</fullName>
    </recommendedName>
</protein>
<comment type="caution">
    <text evidence="4">The sequence shown here is derived from an EMBL/GenBank/DDBJ whole genome shotgun (WGS) entry which is preliminary data.</text>
</comment>
<dbReference type="PANTHER" id="PTHR11161">
    <property type="entry name" value="O-ACYLTRANSFERASE"/>
    <property type="match status" value="1"/>
</dbReference>
<name>A0ABQ9K496_9CUCU</name>